<dbReference type="EMBL" id="RQXW01000004">
    <property type="protein sequence ID" value="RTE66692.1"/>
    <property type="molecule type" value="Genomic_DNA"/>
</dbReference>
<reference evidence="1 2" key="1">
    <citation type="submission" date="2018-11" db="EMBL/GenBank/DDBJ databases">
        <title>The draft genome sequence of Amphritea opalescens ANRC-JH13T.</title>
        <authorList>
            <person name="Fang Z."/>
            <person name="Zhang Y."/>
            <person name="Han X."/>
        </authorList>
    </citation>
    <scope>NUCLEOTIDE SEQUENCE [LARGE SCALE GENOMIC DNA]</scope>
    <source>
        <strain evidence="1 2">ANRC-JH13</strain>
    </source>
</reference>
<dbReference type="OrthoDB" id="7159274at2"/>
<keyword evidence="2" id="KW-1185">Reference proteome</keyword>
<dbReference type="GO" id="GO:0046653">
    <property type="term" value="P:tetrahydrofolate metabolic process"/>
    <property type="evidence" value="ECO:0007669"/>
    <property type="project" value="InterPro"/>
</dbReference>
<evidence type="ECO:0000313" key="2">
    <source>
        <dbReference type="Proteomes" id="UP000283087"/>
    </source>
</evidence>
<accession>A0A430KT54</accession>
<dbReference type="InterPro" id="IPR038561">
    <property type="entry name" value="SoxD_sf"/>
</dbReference>
<organism evidence="1 2">
    <name type="scientific">Amphritea opalescens</name>
    <dbReference type="NCBI Taxonomy" id="2490544"/>
    <lineage>
        <taxon>Bacteria</taxon>
        <taxon>Pseudomonadati</taxon>
        <taxon>Pseudomonadota</taxon>
        <taxon>Gammaproteobacteria</taxon>
        <taxon>Oceanospirillales</taxon>
        <taxon>Oceanospirillaceae</taxon>
        <taxon>Amphritea</taxon>
    </lineage>
</organism>
<evidence type="ECO:0000313" key="1">
    <source>
        <dbReference type="EMBL" id="RTE66692.1"/>
    </source>
</evidence>
<dbReference type="Gene3D" id="3.30.2270.10">
    <property type="entry name" value="Folate-binding superfamily"/>
    <property type="match status" value="1"/>
</dbReference>
<sequence>MLRINCPFCGIRDEEEFDCGGEAHVTRPENPANLSDDEWSHYLFNKVNTKGILLERWRHTYGCRQWFNMARHTVSHEIIEIYPMGSFPSFNGMNVENVVKEVEA</sequence>
<dbReference type="Pfam" id="PF04267">
    <property type="entry name" value="SoxD"/>
    <property type="match status" value="1"/>
</dbReference>
<gene>
    <name evidence="1" type="ORF">EH243_06320</name>
</gene>
<dbReference type="Proteomes" id="UP000283087">
    <property type="component" value="Unassembled WGS sequence"/>
</dbReference>
<dbReference type="AlphaFoldDB" id="A0A430KT54"/>
<name>A0A430KT54_9GAMM</name>
<protein>
    <submittedName>
        <fullName evidence="1">Sarcosine oxidase subunit delta</fullName>
    </submittedName>
</protein>
<dbReference type="GO" id="GO:0008115">
    <property type="term" value="F:sarcosine oxidase activity"/>
    <property type="evidence" value="ECO:0007669"/>
    <property type="project" value="InterPro"/>
</dbReference>
<dbReference type="InterPro" id="IPR006279">
    <property type="entry name" value="SoxD"/>
</dbReference>
<dbReference type="RefSeq" id="WP_126157795.1">
    <property type="nucleotide sequence ID" value="NZ_RQXW01000004.1"/>
</dbReference>
<proteinExistence type="predicted"/>
<comment type="caution">
    <text evidence="1">The sequence shown here is derived from an EMBL/GenBank/DDBJ whole genome shotgun (WGS) entry which is preliminary data.</text>
</comment>